<protein>
    <submittedName>
        <fullName evidence="2">Uncharacterized protein</fullName>
    </submittedName>
</protein>
<evidence type="ECO:0000256" key="1">
    <source>
        <dbReference type="SAM" id="Coils"/>
    </source>
</evidence>
<reference evidence="2 3" key="1">
    <citation type="submission" date="2024-09" db="EMBL/GenBank/DDBJ databases">
        <title>Chromosome-scale assembly of Riccia sorocarpa.</title>
        <authorList>
            <person name="Paukszto L."/>
        </authorList>
    </citation>
    <scope>NUCLEOTIDE SEQUENCE [LARGE SCALE GENOMIC DNA]</scope>
    <source>
        <strain evidence="2">LP-2024</strain>
        <tissue evidence="2">Aerial parts of the thallus</tissue>
    </source>
</reference>
<dbReference type="EMBL" id="JBJQOH010000002">
    <property type="protein sequence ID" value="KAL3696333.1"/>
    <property type="molecule type" value="Genomic_DNA"/>
</dbReference>
<sequence length="209" mass="23807">MSTWVRWSSSWSWWRVARFYAAERVVERALEDLRGSGVADLGRRTVPAMASRIENGGSENDRWTAALSNLVEIGNSIGVLEDLLLGKAVYVDEDAFAQASAQSQQFRAVKAQERRIRDLEKELDAAVTASRLARVEKREAENLHRQAEARSQEVLRELEDTSQVFKLHMEELRLKQAEVEKKDADIKVLQAIIDTMRTEPRGSRQKKPS</sequence>
<gene>
    <name evidence="2" type="ORF">R1sor_010409</name>
</gene>
<organism evidence="2 3">
    <name type="scientific">Riccia sorocarpa</name>
    <dbReference type="NCBI Taxonomy" id="122646"/>
    <lineage>
        <taxon>Eukaryota</taxon>
        <taxon>Viridiplantae</taxon>
        <taxon>Streptophyta</taxon>
        <taxon>Embryophyta</taxon>
        <taxon>Marchantiophyta</taxon>
        <taxon>Marchantiopsida</taxon>
        <taxon>Marchantiidae</taxon>
        <taxon>Marchantiales</taxon>
        <taxon>Ricciaceae</taxon>
        <taxon>Riccia</taxon>
    </lineage>
</organism>
<comment type="caution">
    <text evidence="2">The sequence shown here is derived from an EMBL/GenBank/DDBJ whole genome shotgun (WGS) entry which is preliminary data.</text>
</comment>
<accession>A0ABD3HXZ1</accession>
<name>A0ABD3HXZ1_9MARC</name>
<feature type="coiled-coil region" evidence="1">
    <location>
        <begin position="102"/>
        <end position="187"/>
    </location>
</feature>
<evidence type="ECO:0000313" key="3">
    <source>
        <dbReference type="Proteomes" id="UP001633002"/>
    </source>
</evidence>
<keyword evidence="1" id="KW-0175">Coiled coil</keyword>
<dbReference type="PANTHER" id="PTHR36080:SF1">
    <property type="entry name" value="DBJ|BAA96220.1"/>
    <property type="match status" value="1"/>
</dbReference>
<evidence type="ECO:0000313" key="2">
    <source>
        <dbReference type="EMBL" id="KAL3696333.1"/>
    </source>
</evidence>
<keyword evidence="3" id="KW-1185">Reference proteome</keyword>
<proteinExistence type="predicted"/>
<dbReference type="Proteomes" id="UP001633002">
    <property type="component" value="Unassembled WGS sequence"/>
</dbReference>
<dbReference type="AlphaFoldDB" id="A0ABD3HXZ1"/>
<dbReference type="PANTHER" id="PTHR36080">
    <property type="entry name" value="DBJ|BAA96220.1"/>
    <property type="match status" value="1"/>
</dbReference>